<dbReference type="PROSITE" id="PS50109">
    <property type="entry name" value="HIS_KIN"/>
    <property type="match status" value="1"/>
</dbReference>
<comment type="caution">
    <text evidence="11">The sequence shown here is derived from an EMBL/GenBank/DDBJ whole genome shotgun (WGS) entry which is preliminary data.</text>
</comment>
<evidence type="ECO:0000256" key="1">
    <source>
        <dbReference type="ARBA" id="ARBA00000085"/>
    </source>
</evidence>
<keyword evidence="9" id="KW-0472">Membrane</keyword>
<dbReference type="SUPFAM" id="SSF55874">
    <property type="entry name" value="ATPase domain of HSP90 chaperone/DNA topoisomerase II/histidine kinase"/>
    <property type="match status" value="1"/>
</dbReference>
<evidence type="ECO:0000256" key="6">
    <source>
        <dbReference type="ARBA" id="ARBA00022777"/>
    </source>
</evidence>
<organism evidence="11 12">
    <name type="scientific">Pseudonocardia xishanensis</name>
    <dbReference type="NCBI Taxonomy" id="630995"/>
    <lineage>
        <taxon>Bacteria</taxon>
        <taxon>Bacillati</taxon>
        <taxon>Actinomycetota</taxon>
        <taxon>Actinomycetes</taxon>
        <taxon>Pseudonocardiales</taxon>
        <taxon>Pseudonocardiaceae</taxon>
        <taxon>Pseudonocardia</taxon>
    </lineage>
</organism>
<dbReference type="Pfam" id="PF07730">
    <property type="entry name" value="HisKA_3"/>
    <property type="match status" value="1"/>
</dbReference>
<dbReference type="EMBL" id="BAABGT010000106">
    <property type="protein sequence ID" value="GAA4558011.1"/>
    <property type="molecule type" value="Genomic_DNA"/>
</dbReference>
<dbReference type="InterPro" id="IPR029016">
    <property type="entry name" value="GAF-like_dom_sf"/>
</dbReference>
<dbReference type="InterPro" id="IPR036890">
    <property type="entry name" value="HATPase_C_sf"/>
</dbReference>
<keyword evidence="9" id="KW-1133">Transmembrane helix</keyword>
<evidence type="ECO:0000259" key="10">
    <source>
        <dbReference type="PROSITE" id="PS50109"/>
    </source>
</evidence>
<accession>A0ABP8S2P6</accession>
<dbReference type="CDD" id="cd16917">
    <property type="entry name" value="HATPase_UhpB-NarQ-NarX-like"/>
    <property type="match status" value="1"/>
</dbReference>
<evidence type="ECO:0000313" key="11">
    <source>
        <dbReference type="EMBL" id="GAA4558011.1"/>
    </source>
</evidence>
<dbReference type="Proteomes" id="UP001501598">
    <property type="component" value="Unassembled WGS sequence"/>
</dbReference>
<evidence type="ECO:0000256" key="7">
    <source>
        <dbReference type="ARBA" id="ARBA00022840"/>
    </source>
</evidence>
<evidence type="ECO:0000256" key="9">
    <source>
        <dbReference type="SAM" id="Phobius"/>
    </source>
</evidence>
<keyword evidence="12" id="KW-1185">Reference proteome</keyword>
<feature type="domain" description="Histidine kinase" evidence="10">
    <location>
        <begin position="462"/>
        <end position="543"/>
    </location>
</feature>
<dbReference type="Gene3D" id="3.30.565.10">
    <property type="entry name" value="Histidine kinase-like ATPase, C-terminal domain"/>
    <property type="match status" value="1"/>
</dbReference>
<dbReference type="RefSeq" id="WP_345426603.1">
    <property type="nucleotide sequence ID" value="NZ_BAABGT010000106.1"/>
</dbReference>
<feature type="transmembrane region" description="Helical" evidence="9">
    <location>
        <begin position="58"/>
        <end position="77"/>
    </location>
</feature>
<dbReference type="Gene3D" id="1.20.5.1930">
    <property type="match status" value="1"/>
</dbReference>
<dbReference type="InterPro" id="IPR050482">
    <property type="entry name" value="Sensor_HK_TwoCompSys"/>
</dbReference>
<evidence type="ECO:0000313" key="12">
    <source>
        <dbReference type="Proteomes" id="UP001501598"/>
    </source>
</evidence>
<dbReference type="SUPFAM" id="SSF55781">
    <property type="entry name" value="GAF domain-like"/>
    <property type="match status" value="1"/>
</dbReference>
<comment type="catalytic activity">
    <reaction evidence="1">
        <text>ATP + protein L-histidine = ADP + protein N-phospho-L-histidine.</text>
        <dbReference type="EC" id="2.7.13.3"/>
    </reaction>
</comment>
<protein>
    <recommendedName>
        <fullName evidence="2">histidine kinase</fullName>
        <ecNumber evidence="2">2.7.13.3</ecNumber>
    </recommendedName>
</protein>
<feature type="transmembrane region" description="Helical" evidence="9">
    <location>
        <begin position="89"/>
        <end position="112"/>
    </location>
</feature>
<keyword evidence="3" id="KW-0597">Phosphoprotein</keyword>
<feature type="transmembrane region" description="Helical" evidence="9">
    <location>
        <begin position="31"/>
        <end position="52"/>
    </location>
</feature>
<evidence type="ECO:0000256" key="2">
    <source>
        <dbReference type="ARBA" id="ARBA00012438"/>
    </source>
</evidence>
<gene>
    <name evidence="11" type="ORF">GCM10023175_63480</name>
</gene>
<dbReference type="Pfam" id="PF02518">
    <property type="entry name" value="HATPase_c"/>
    <property type="match status" value="1"/>
</dbReference>
<dbReference type="PANTHER" id="PTHR24421">
    <property type="entry name" value="NITRATE/NITRITE SENSOR PROTEIN NARX-RELATED"/>
    <property type="match status" value="1"/>
</dbReference>
<name>A0ABP8S2P6_9PSEU</name>
<dbReference type="InterPro" id="IPR005467">
    <property type="entry name" value="His_kinase_dom"/>
</dbReference>
<feature type="transmembrane region" description="Helical" evidence="9">
    <location>
        <begin position="124"/>
        <end position="142"/>
    </location>
</feature>
<dbReference type="InterPro" id="IPR011712">
    <property type="entry name" value="Sig_transdc_His_kin_sub3_dim/P"/>
</dbReference>
<dbReference type="InterPro" id="IPR003594">
    <property type="entry name" value="HATPase_dom"/>
</dbReference>
<proteinExistence type="predicted"/>
<sequence length="556" mass="58112">MSAREPLPAGAGFRTHRRVGVSTGRRARSSLLLSGMIGAAGVIAPGIVVGVLGGGPAWWVTAAIAGVVLAVGVAAMFSAGARRASTAVLVGASEFGGLSIAVCAGLLVLLLVFGRIPLGAEKALLNPALIAMLVVAVLAGPLGRRAARSTRAALQGVRRSPDELLADFAERAGRGTPVDDLLRQLAETMRRDWRLARVQIWADRGTDGETTLGRTLVVPQTAEPGPEPLPLDAAELATVARTGVAGPGWLELWLPHLVEEDGPARRGQLRLAPAVHGGEVLALILIEREADDDPFGEADERALAEVVRRLAIVLRNRALDEALQATLADLRRTNADLQASRTRLVATANTERKRIERDLHDGAQQHLVALAVGLRLVRDGLSGPDDPNAELLDELDRGVRDSIQALRDLAHGIYPPLLRDAGLGDALRAAAKRSPLTVHVDAGEVGRLPEQAEAAVYFCCLEALQNAAKHAPGATVTVTLRVEGSQLLVRVVDDGPGFDPAKVAGGGGLQNMADRLGAIGGTIDLTSAPGRGTELTGRIPVPAREEPQAPVAARAV</sequence>
<keyword evidence="7" id="KW-0067">ATP-binding</keyword>
<keyword evidence="5" id="KW-0547">Nucleotide-binding</keyword>
<keyword evidence="6" id="KW-0418">Kinase</keyword>
<keyword evidence="4" id="KW-0808">Transferase</keyword>
<reference evidence="12" key="1">
    <citation type="journal article" date="2019" name="Int. J. Syst. Evol. Microbiol.">
        <title>The Global Catalogue of Microorganisms (GCM) 10K type strain sequencing project: providing services to taxonomists for standard genome sequencing and annotation.</title>
        <authorList>
            <consortium name="The Broad Institute Genomics Platform"/>
            <consortium name="The Broad Institute Genome Sequencing Center for Infectious Disease"/>
            <person name="Wu L."/>
            <person name="Ma J."/>
        </authorList>
    </citation>
    <scope>NUCLEOTIDE SEQUENCE [LARGE SCALE GENOMIC DNA]</scope>
    <source>
        <strain evidence="12">JCM 17906</strain>
    </source>
</reference>
<dbReference type="EC" id="2.7.13.3" evidence="2"/>
<dbReference type="SMART" id="SM00387">
    <property type="entry name" value="HATPase_c"/>
    <property type="match status" value="1"/>
</dbReference>
<dbReference type="Gene3D" id="3.30.450.40">
    <property type="match status" value="1"/>
</dbReference>
<evidence type="ECO:0000256" key="4">
    <source>
        <dbReference type="ARBA" id="ARBA00022679"/>
    </source>
</evidence>
<keyword evidence="9" id="KW-0812">Transmembrane</keyword>
<evidence type="ECO:0000256" key="3">
    <source>
        <dbReference type="ARBA" id="ARBA00022553"/>
    </source>
</evidence>
<evidence type="ECO:0000256" key="8">
    <source>
        <dbReference type="ARBA" id="ARBA00023012"/>
    </source>
</evidence>
<keyword evidence="8" id="KW-0902">Two-component regulatory system</keyword>
<dbReference type="PANTHER" id="PTHR24421:SF10">
    <property type="entry name" value="NITRATE_NITRITE SENSOR PROTEIN NARQ"/>
    <property type="match status" value="1"/>
</dbReference>
<evidence type="ECO:0000256" key="5">
    <source>
        <dbReference type="ARBA" id="ARBA00022741"/>
    </source>
</evidence>